<dbReference type="AlphaFoldDB" id="A0ABD3DAD0"/>
<evidence type="ECO:0000313" key="2">
    <source>
        <dbReference type="Proteomes" id="UP001632038"/>
    </source>
</evidence>
<accession>A0ABD3DAD0</accession>
<dbReference type="Proteomes" id="UP001632038">
    <property type="component" value="Unassembled WGS sequence"/>
</dbReference>
<protein>
    <submittedName>
        <fullName evidence="1">Uncharacterized protein</fullName>
    </submittedName>
</protein>
<comment type="caution">
    <text evidence="1">The sequence shown here is derived from an EMBL/GenBank/DDBJ whole genome shotgun (WGS) entry which is preliminary data.</text>
</comment>
<gene>
    <name evidence="1" type="ORF">CASFOL_017182</name>
</gene>
<reference evidence="2" key="1">
    <citation type="journal article" date="2024" name="IScience">
        <title>Strigolactones Initiate the Formation of Haustorium-like Structures in Castilleja.</title>
        <authorList>
            <person name="Buerger M."/>
            <person name="Peterson D."/>
            <person name="Chory J."/>
        </authorList>
    </citation>
    <scope>NUCLEOTIDE SEQUENCE [LARGE SCALE GENOMIC DNA]</scope>
</reference>
<sequence>MRITVRGEVAGKMYTRDKERVYRRYCSFCTSERSSLIGIILDIRCLIFPLDGIVSLFRCIVVD</sequence>
<dbReference type="EMBL" id="JAVIJP010000018">
    <property type="protein sequence ID" value="KAL3639275.1"/>
    <property type="molecule type" value="Genomic_DNA"/>
</dbReference>
<organism evidence="1 2">
    <name type="scientific">Castilleja foliolosa</name>
    <dbReference type="NCBI Taxonomy" id="1961234"/>
    <lineage>
        <taxon>Eukaryota</taxon>
        <taxon>Viridiplantae</taxon>
        <taxon>Streptophyta</taxon>
        <taxon>Embryophyta</taxon>
        <taxon>Tracheophyta</taxon>
        <taxon>Spermatophyta</taxon>
        <taxon>Magnoliopsida</taxon>
        <taxon>eudicotyledons</taxon>
        <taxon>Gunneridae</taxon>
        <taxon>Pentapetalae</taxon>
        <taxon>asterids</taxon>
        <taxon>lamiids</taxon>
        <taxon>Lamiales</taxon>
        <taxon>Orobanchaceae</taxon>
        <taxon>Pedicularideae</taxon>
        <taxon>Castillejinae</taxon>
        <taxon>Castilleja</taxon>
    </lineage>
</organism>
<evidence type="ECO:0000313" key="1">
    <source>
        <dbReference type="EMBL" id="KAL3639275.1"/>
    </source>
</evidence>
<proteinExistence type="predicted"/>
<name>A0ABD3DAD0_9LAMI</name>
<keyword evidence="2" id="KW-1185">Reference proteome</keyword>